<dbReference type="RefSeq" id="WP_110041026.1">
    <property type="nucleotide sequence ID" value="NZ_JARWQX010000032.1"/>
</dbReference>
<keyword evidence="2" id="KW-1185">Reference proteome</keyword>
<organism evidence="1 2">
    <name type="scientific">Nocardia neocaledoniensis</name>
    <dbReference type="NCBI Taxonomy" id="236511"/>
    <lineage>
        <taxon>Bacteria</taxon>
        <taxon>Bacillati</taxon>
        <taxon>Actinomycetota</taxon>
        <taxon>Actinomycetes</taxon>
        <taxon>Mycobacteriales</taxon>
        <taxon>Nocardiaceae</taxon>
        <taxon>Nocardia</taxon>
    </lineage>
</organism>
<reference evidence="1 2" key="1">
    <citation type="submission" date="2018-05" db="EMBL/GenBank/DDBJ databases">
        <title>Genomic Encyclopedia of Type Strains, Phase IV (KMG-IV): sequencing the most valuable type-strain genomes for metagenomic binning, comparative biology and taxonomic classification.</title>
        <authorList>
            <person name="Goeker M."/>
        </authorList>
    </citation>
    <scope>NUCLEOTIDE SEQUENCE [LARGE SCALE GENOMIC DNA]</scope>
    <source>
        <strain evidence="1 2">DSM 44717</strain>
    </source>
</reference>
<dbReference type="AlphaFoldDB" id="A0A317N3U9"/>
<sequence length="48" mass="5489">MKTRLNCPCGTQINATDEDDLVAQTQAHLAENHPDHDYTRDEILFIAY</sequence>
<proteinExistence type="predicted"/>
<dbReference type="Pfam" id="PF06348">
    <property type="entry name" value="DUF1059"/>
    <property type="match status" value="1"/>
</dbReference>
<evidence type="ECO:0000313" key="2">
    <source>
        <dbReference type="Proteomes" id="UP000246410"/>
    </source>
</evidence>
<comment type="caution">
    <text evidence="1">The sequence shown here is derived from an EMBL/GenBank/DDBJ whole genome shotgun (WGS) entry which is preliminary data.</text>
</comment>
<evidence type="ECO:0000313" key="1">
    <source>
        <dbReference type="EMBL" id="PWV69930.1"/>
    </source>
</evidence>
<dbReference type="Proteomes" id="UP000246410">
    <property type="component" value="Unassembled WGS sequence"/>
</dbReference>
<protein>
    <submittedName>
        <fullName evidence="1">Uncharacterized protein DUF1059</fullName>
    </submittedName>
</protein>
<gene>
    <name evidence="1" type="ORF">DFR69_115157</name>
</gene>
<dbReference type="InterPro" id="IPR009409">
    <property type="entry name" value="DUF1059"/>
</dbReference>
<dbReference type="EMBL" id="QGTL01000015">
    <property type="protein sequence ID" value="PWV69930.1"/>
    <property type="molecule type" value="Genomic_DNA"/>
</dbReference>
<accession>A0A317N3U9</accession>
<name>A0A317N3U9_9NOCA</name>